<reference evidence="1 2" key="1">
    <citation type="journal article" date="2019" name="Nat. Ecol. Evol.">
        <title>Megaphylogeny resolves global patterns of mushroom evolution.</title>
        <authorList>
            <person name="Varga T."/>
            <person name="Krizsan K."/>
            <person name="Foldi C."/>
            <person name="Dima B."/>
            <person name="Sanchez-Garcia M."/>
            <person name="Sanchez-Ramirez S."/>
            <person name="Szollosi G.J."/>
            <person name="Szarkandi J.G."/>
            <person name="Papp V."/>
            <person name="Albert L."/>
            <person name="Andreopoulos W."/>
            <person name="Angelini C."/>
            <person name="Antonin V."/>
            <person name="Barry K.W."/>
            <person name="Bougher N.L."/>
            <person name="Buchanan P."/>
            <person name="Buyck B."/>
            <person name="Bense V."/>
            <person name="Catcheside P."/>
            <person name="Chovatia M."/>
            <person name="Cooper J."/>
            <person name="Damon W."/>
            <person name="Desjardin D."/>
            <person name="Finy P."/>
            <person name="Geml J."/>
            <person name="Haridas S."/>
            <person name="Hughes K."/>
            <person name="Justo A."/>
            <person name="Karasinski D."/>
            <person name="Kautmanova I."/>
            <person name="Kiss B."/>
            <person name="Kocsube S."/>
            <person name="Kotiranta H."/>
            <person name="LaButti K.M."/>
            <person name="Lechner B.E."/>
            <person name="Liimatainen K."/>
            <person name="Lipzen A."/>
            <person name="Lukacs Z."/>
            <person name="Mihaltcheva S."/>
            <person name="Morgado L.N."/>
            <person name="Niskanen T."/>
            <person name="Noordeloos M.E."/>
            <person name="Ohm R.A."/>
            <person name="Ortiz-Santana B."/>
            <person name="Ovrebo C."/>
            <person name="Racz N."/>
            <person name="Riley R."/>
            <person name="Savchenko A."/>
            <person name="Shiryaev A."/>
            <person name="Soop K."/>
            <person name="Spirin V."/>
            <person name="Szebenyi C."/>
            <person name="Tomsovsky M."/>
            <person name="Tulloss R.E."/>
            <person name="Uehling J."/>
            <person name="Grigoriev I.V."/>
            <person name="Vagvolgyi C."/>
            <person name="Papp T."/>
            <person name="Martin F.M."/>
            <person name="Miettinen O."/>
            <person name="Hibbett D.S."/>
            <person name="Nagy L.G."/>
        </authorList>
    </citation>
    <scope>NUCLEOTIDE SEQUENCE [LARGE SCALE GENOMIC DNA]</scope>
    <source>
        <strain evidence="1 2">NL-1719</strain>
    </source>
</reference>
<proteinExistence type="predicted"/>
<organism evidence="1 2">
    <name type="scientific">Pluteus cervinus</name>
    <dbReference type="NCBI Taxonomy" id="181527"/>
    <lineage>
        <taxon>Eukaryota</taxon>
        <taxon>Fungi</taxon>
        <taxon>Dikarya</taxon>
        <taxon>Basidiomycota</taxon>
        <taxon>Agaricomycotina</taxon>
        <taxon>Agaricomycetes</taxon>
        <taxon>Agaricomycetidae</taxon>
        <taxon>Agaricales</taxon>
        <taxon>Pluteineae</taxon>
        <taxon>Pluteaceae</taxon>
        <taxon>Pluteus</taxon>
    </lineage>
</organism>
<name>A0ACD3BFS4_9AGAR</name>
<gene>
    <name evidence="1" type="ORF">BDN72DRAFT_885197</name>
</gene>
<evidence type="ECO:0000313" key="2">
    <source>
        <dbReference type="Proteomes" id="UP000308600"/>
    </source>
</evidence>
<dbReference type="EMBL" id="ML208260">
    <property type="protein sequence ID" value="TFK76467.1"/>
    <property type="molecule type" value="Genomic_DNA"/>
</dbReference>
<keyword evidence="2" id="KW-1185">Reference proteome</keyword>
<protein>
    <submittedName>
        <fullName evidence="1">AB-hydrolase YheT</fullName>
    </submittedName>
</protein>
<sequence length="467" mass="50587">MSYIPLSLYTIALLGAALTLLSFRNMSSQTTVQFGSQPAIISVKSSDESEELESASIRELVEAKCPSLFKPFKPVWWLCNGHLQTVHCVTGDFSKIDPLQYNRTYLRLVDGGTLGLDFAPAVADESKVKPDTPIIVVQHGLTGGSYEPYVRAIVKPACTPVEEGGLGYRVVVVNFRGCAGTPITSQQLYSAGHTDDLRQALAYLEHRYPSAPLLGLGYSLGANVLTRYIAEEGENSRLISGCALACPWDLEENNHSLLNSFLGTQVYQKGMGGNLQRLVRKHQESLLIDPEHRVAKAVPGVLALKKPTLAEFDEAFTRIAGGSAPTFPFPDADAYYRWASSHKVLKDVRVPFLAINATDDPVVHKVPMSASDNPYVTMVLTGGGGHLGWFQSGDGITSRWFTEPVLEWMKLTEALVLPSKLRNPPSTYVDEEGFVCEQGRPHLGSKVIPGGGIVDGNGGEAGALQGL</sequence>
<dbReference type="Proteomes" id="UP000308600">
    <property type="component" value="Unassembled WGS sequence"/>
</dbReference>
<accession>A0ACD3BFS4</accession>
<evidence type="ECO:0000313" key="1">
    <source>
        <dbReference type="EMBL" id="TFK76467.1"/>
    </source>
</evidence>